<dbReference type="GO" id="GO:0005634">
    <property type="term" value="C:nucleus"/>
    <property type="evidence" value="ECO:0007669"/>
    <property type="project" value="UniProtKB-SubCell"/>
</dbReference>
<keyword evidence="4" id="KW-0804">Transcription</keyword>
<proteinExistence type="predicted"/>
<dbReference type="AlphaFoldDB" id="A0A4U5MNS2"/>
<evidence type="ECO:0000256" key="4">
    <source>
        <dbReference type="ARBA" id="ARBA00023163"/>
    </source>
</evidence>
<keyword evidence="2" id="KW-0805">Transcription regulation</keyword>
<reference evidence="6" key="1">
    <citation type="submission" date="2018-10" db="EMBL/GenBank/DDBJ databases">
        <title>Population genomic analysis revealed the cold adaptation of white poplar.</title>
        <authorList>
            <person name="Liu Y.-J."/>
        </authorList>
    </citation>
    <scope>NUCLEOTIDE SEQUENCE [LARGE SCALE GENOMIC DNA]</scope>
    <source>
        <strain evidence="6">PAL-ZL1</strain>
    </source>
</reference>
<comment type="subcellular location">
    <subcellularLocation>
        <location evidence="1">Nucleus</location>
    </subcellularLocation>
</comment>
<dbReference type="GO" id="GO:0003677">
    <property type="term" value="F:DNA binding"/>
    <property type="evidence" value="ECO:0007669"/>
    <property type="project" value="UniProtKB-KW"/>
</dbReference>
<dbReference type="EMBL" id="RCHU01001185">
    <property type="protein sequence ID" value="TKR71250.1"/>
    <property type="molecule type" value="Genomic_DNA"/>
</dbReference>
<evidence type="ECO:0000256" key="2">
    <source>
        <dbReference type="ARBA" id="ARBA00023015"/>
    </source>
</evidence>
<accession>A0A4U5MNS2</accession>
<keyword evidence="3" id="KW-0238">DNA-binding</keyword>
<protein>
    <recommendedName>
        <fullName evidence="8">TF-B3 domain-containing protein</fullName>
    </recommendedName>
</protein>
<evidence type="ECO:0000313" key="6">
    <source>
        <dbReference type="EMBL" id="TKR71250.1"/>
    </source>
</evidence>
<sequence length="120" mass="13641">MATLFSKLVTRADIEGCLAIPACSLGPLPSQQGHSMNMRVHDDGGQEWTFPCFIQRNENVEPFLSVGWIDFARQINLRIDDKVSIHEETVKNQETTTLIRIQVERKLRVFGADIWATVKN</sequence>
<gene>
    <name evidence="7" type="ORF">D5086_0000171770</name>
    <name evidence="6" type="ORF">D5086_0000302730</name>
</gene>
<evidence type="ECO:0000256" key="3">
    <source>
        <dbReference type="ARBA" id="ARBA00023125"/>
    </source>
</evidence>
<dbReference type="EMBL" id="RCHU01000564">
    <property type="protein sequence ID" value="TKS01568.1"/>
    <property type="molecule type" value="Genomic_DNA"/>
</dbReference>
<name>A0A4U5MNS2_POPAL</name>
<evidence type="ECO:0008006" key="8">
    <source>
        <dbReference type="Google" id="ProtNLM"/>
    </source>
</evidence>
<comment type="caution">
    <text evidence="6">The sequence shown here is derived from an EMBL/GenBank/DDBJ whole genome shotgun (WGS) entry which is preliminary data.</text>
</comment>
<dbReference type="InterPro" id="IPR015300">
    <property type="entry name" value="DNA-bd_pseudobarrel_sf"/>
</dbReference>
<dbReference type="SUPFAM" id="SSF101936">
    <property type="entry name" value="DNA-binding pseudobarrel domain"/>
    <property type="match status" value="1"/>
</dbReference>
<dbReference type="InterPro" id="IPR003340">
    <property type="entry name" value="B3_DNA-bd"/>
</dbReference>
<dbReference type="CDD" id="cd10017">
    <property type="entry name" value="B3_DNA"/>
    <property type="match status" value="1"/>
</dbReference>
<evidence type="ECO:0000256" key="5">
    <source>
        <dbReference type="ARBA" id="ARBA00023242"/>
    </source>
</evidence>
<dbReference type="Gene3D" id="2.40.330.10">
    <property type="entry name" value="DNA-binding pseudobarrel domain"/>
    <property type="match status" value="1"/>
</dbReference>
<evidence type="ECO:0000256" key="1">
    <source>
        <dbReference type="ARBA" id="ARBA00004123"/>
    </source>
</evidence>
<evidence type="ECO:0000313" key="7">
    <source>
        <dbReference type="EMBL" id="TKS01568.1"/>
    </source>
</evidence>
<keyword evidence="5" id="KW-0539">Nucleus</keyword>
<organism evidence="6">
    <name type="scientific">Populus alba</name>
    <name type="common">White poplar</name>
    <dbReference type="NCBI Taxonomy" id="43335"/>
    <lineage>
        <taxon>Eukaryota</taxon>
        <taxon>Viridiplantae</taxon>
        <taxon>Streptophyta</taxon>
        <taxon>Embryophyta</taxon>
        <taxon>Tracheophyta</taxon>
        <taxon>Spermatophyta</taxon>
        <taxon>Magnoliopsida</taxon>
        <taxon>eudicotyledons</taxon>
        <taxon>Gunneridae</taxon>
        <taxon>Pentapetalae</taxon>
        <taxon>rosids</taxon>
        <taxon>fabids</taxon>
        <taxon>Malpighiales</taxon>
        <taxon>Salicaceae</taxon>
        <taxon>Saliceae</taxon>
        <taxon>Populus</taxon>
    </lineage>
</organism>